<feature type="compositionally biased region" description="Polar residues" evidence="2">
    <location>
        <begin position="547"/>
        <end position="565"/>
    </location>
</feature>
<feature type="region of interest" description="Disordered" evidence="2">
    <location>
        <begin position="805"/>
        <end position="829"/>
    </location>
</feature>
<feature type="region of interest" description="Disordered" evidence="2">
    <location>
        <begin position="53"/>
        <end position="72"/>
    </location>
</feature>
<sequence length="2373" mass="271520">MHHLYPLAKGDPLCPLGFHPQVRWPTRCKRCFRDYKEHGGVRKKEDDFTVSTPALSTWNTPSSRSRDEDNGVEVEKVGRGWASSTNLSSIDPPKKDAFSTGFNRTSASWTSTPDLGTNETESTNAVTVSLKLPKRKLTGPIPSLDTGQNNTADTVTLRRPSPSPPPSTAAQTQITINKNDSLAERVRKMQLIKSQNSFEKESSIEKERERRSLSRSKEVYQEEKPAKPKETKREVKEDKVSTRDDVNFMMQVKSSRNSSTSSKPPVRGGPSRDKEESDDDTSTAGTVTTETTLIDVNVKEYQEQIESLKQEMDTLRKRCERVEKEKSDILLRRLANIDSVNKYSSGRSSEVLKLQQKVNELTGQNEDLRDEKKHLSLKIREIESELESRPSVEAQTRQIEQLRAKLVAAETLCEELMDENEDMKKELRDLEEEIEEMQDNFREDQADEYSSLRRELEQTIKNCRVLSFKLKKTERKAEQLEQEKAEHEKKLLEIVGGQEGLKRENRIKELEQDVARSTEVALRLQRELAEANTKLAAASGAPPANLKKSQLTDGKVSRSSLTRGGSQEDPAQLLRDLQDSLEREADLREQLRNAEEEASRYRHREAGRRIRPQLIPQSPRSDPRSPPTAVPDCEILEPKTIQRILEMQLALEKSLSCLDSTPSSIGVNQKTQSPQDLITSYSEGCQTDTVLVHDVMTDTRKITLDSIVQSTIDILEMYTQTEVVFMKNKYMQTEFMGINNFVQTERQKLRNASIQTAAKLYSDKSLQAVNTSREFVDASTETDIDNDDNISEKYLQMDTLEVHRDFEKDKSESPPLTPDKTPESRSPFTSPFISLFSPLAVRIPNIGRKLSPTPPSNKLSIDINEKDGKTDDEDPTELRLLLELNEQEAAVLRRKVEEVEQEKETLKKQVKELTDKIASQPKTNSTVTLRRATNAKSNNLAEEKVKVLEDEIDEVRKKLIEKERDCERLHAELSLAQKKPKVSLIKSKSLDGEQQNVDLKRQLQVIEQEANVLRTKTQSLEADNEKLQAENKKLQLLKNAKTLKSDKSIEQSATKITQLENELKEALAKLKELENNNNDKTEKKVRFGGEINNKKDADALKTKQEELDKLKLNFNKLEKEKVQLQVALKSLKEDAIKTFKPRIPKKITDLTTKLQMKRMVEDLENEIGEMYVIMKNAGLSGTEINTRTQMEKDIEDIRSKLSRTDSEFTNEKNKLQTEIAKLKDLNKKLETDKTDINNKLKTLEKDNSSISNQYKTLQEDKKNLESQISKLNSEIKNSSTLQTTMSDCMKKIEELKQEMDVKDKEIEKLKKQVEIVNKLEQDKQKLLKEIGDKAKKIGELEKKLKEADDKCRRLEKQLATRKDKVTKLEKELSQEKEQAEALANNHRRISIDFTSEKDQMQSQLIKSESKLITLETDLREMKSDYESKITNLESTIAAKDIHIKQLEDALRDTSNQKYDEAISSVEMAQIQDKLERTTKELEEKQKELADAKSELNKTENELSTVNSEITQLKSSISKLEIDKKELENKLQTEKKESSYWESKASELETDLQAERKKLERMRTAHDRDTKNKEAELATLKGKLKLLEQSSGAGIKKISDLKQEYEETIKKLEHSLAVEKAEYEELTGKYEILEEEHVVTKARLTVEKEQAQGELIHVQKELSAALGEIKTIQDNFETQSSAWNKEKTELQNSISSLQDRLCGGGWEVERARLNAKLEQRERELRTAHDQRDVLQHHHDMTKKELEEARKKFEDYERVSKVQRTLTTENAELERELSSLNTRLEQADVSRKNELAEMKLRYEGQMSSMRDELKSLHNQVSRFRRERDNYKQMLDAAQKTMAEIKNGDKNTRTPRHSISSTDEEEYRNKVATLEQQTACLEDELCEARLLASKLNTELVSERSAAEVRLAEMQSRLNEYEEERLLTSGRARVAGLATRMELAWHKERDEQQRLLQETSTLARDLRQTLFEIEREREKERLDMKRRIDQLKRTTEEETEEAKKKVTELQCDLLELRDAHAKLRTANEKLRRDKDRHDRDRDQNKLLVGSLKRAQQEDDRIITQLLETIDDLMKQSPDLFRNETPVKPEKNLVTPTPPRRNRSSKSRSRSATPEGGGGAEAAGTAARLRRLTDELRASRIAERQRRHQATARRAMSTEPRDTLSVSPATRTPSRAPSLKKRSISLEQTTKDQSLIWKSVDESSVSSMQSLDGDADNRLFTMQRDASLDSRLSGGSAQSEVLPTEKKKKKSIFGKFKKLTKSRSIDDQVHDSTEHVEFRPIGTVSQGSDSDMSAAGSKRDLRGRLSDMFSRRGQMSRGNSKELSPERPASAMGNMVSASSRPPLRNASSSTLTRASPAKPNEIPRPASATPAAKRKGK</sequence>
<dbReference type="RefSeq" id="XP_026731684.1">
    <property type="nucleotide sequence ID" value="XM_026875883.1"/>
</dbReference>
<feature type="region of interest" description="Disordered" evidence="2">
    <location>
        <begin position="2258"/>
        <end position="2373"/>
    </location>
</feature>
<dbReference type="InterPro" id="IPR049885">
    <property type="entry name" value="MTCL1-3"/>
</dbReference>
<feature type="compositionally biased region" description="Polar residues" evidence="2">
    <location>
        <begin position="145"/>
        <end position="154"/>
    </location>
</feature>
<feature type="compositionally biased region" description="Polar residues" evidence="2">
    <location>
        <begin position="2331"/>
        <end position="2349"/>
    </location>
</feature>
<feature type="region of interest" description="Disordered" evidence="2">
    <location>
        <begin position="83"/>
        <end position="172"/>
    </location>
</feature>
<feature type="compositionally biased region" description="Polar residues" evidence="2">
    <location>
        <begin position="53"/>
        <end position="63"/>
    </location>
</feature>
<feature type="region of interest" description="Disordered" evidence="2">
    <location>
        <begin position="1845"/>
        <end position="1865"/>
    </location>
</feature>
<dbReference type="InParanoid" id="A0A7E5VTP2"/>
<keyword evidence="1" id="KW-0175">Coiled coil</keyword>
<name>A0A7E5VTP2_TRINI</name>
<reference evidence="4" key="1">
    <citation type="submission" date="2025-08" db="UniProtKB">
        <authorList>
            <consortium name="RefSeq"/>
        </authorList>
    </citation>
    <scope>IDENTIFICATION</scope>
</reference>
<feature type="compositionally biased region" description="Basic residues" evidence="2">
    <location>
        <begin position="601"/>
        <end position="611"/>
    </location>
</feature>
<feature type="region of interest" description="Disordered" evidence="2">
    <location>
        <begin position="193"/>
        <end position="289"/>
    </location>
</feature>
<dbReference type="GeneID" id="113496610"/>
<feature type="coiled-coil region" evidence="1">
    <location>
        <begin position="882"/>
        <end position="1134"/>
    </location>
</feature>
<feature type="coiled-coil region" evidence="1">
    <location>
        <begin position="1429"/>
        <end position="1660"/>
    </location>
</feature>
<feature type="region of interest" description="Disordered" evidence="2">
    <location>
        <begin position="2075"/>
        <end position="2182"/>
    </location>
</feature>
<feature type="region of interest" description="Disordered" evidence="2">
    <location>
        <begin position="535"/>
        <end position="572"/>
    </location>
</feature>
<evidence type="ECO:0000256" key="1">
    <source>
        <dbReference type="SAM" id="Coils"/>
    </source>
</evidence>
<proteinExistence type="predicted"/>
<feature type="region of interest" description="Disordered" evidence="2">
    <location>
        <begin position="847"/>
        <end position="873"/>
    </location>
</feature>
<dbReference type="KEGG" id="tnl:113496610"/>
<evidence type="ECO:0000256" key="2">
    <source>
        <dbReference type="SAM" id="MobiDB-lite"/>
    </source>
</evidence>
<feature type="region of interest" description="Disordered" evidence="2">
    <location>
        <begin position="592"/>
        <end position="633"/>
    </location>
</feature>
<feature type="compositionally biased region" description="Basic and acidic residues" evidence="2">
    <location>
        <begin position="2076"/>
        <end position="2086"/>
    </location>
</feature>
<dbReference type="PANTHER" id="PTHR15742">
    <property type="entry name" value="GIRDIN"/>
    <property type="match status" value="1"/>
</dbReference>
<gene>
    <name evidence="4" type="primary">LOC113496610</name>
</gene>
<feature type="compositionally biased region" description="Polar residues" evidence="2">
    <location>
        <begin position="2159"/>
        <end position="2170"/>
    </location>
</feature>
<protein>
    <submittedName>
        <fullName evidence="4">Myosin-2 heavy chain isoform X1</fullName>
    </submittedName>
</protein>
<dbReference type="Proteomes" id="UP000322000">
    <property type="component" value="Chromosome 8"/>
</dbReference>
<feature type="coiled-coil region" evidence="1">
    <location>
        <begin position="1187"/>
        <end position="1389"/>
    </location>
</feature>
<feature type="compositionally biased region" description="Basic and acidic residues" evidence="2">
    <location>
        <begin position="2126"/>
        <end position="2139"/>
    </location>
</feature>
<dbReference type="PANTHER" id="PTHR15742:SF5">
    <property type="entry name" value="GIRDIN"/>
    <property type="match status" value="1"/>
</dbReference>
<feature type="compositionally biased region" description="Basic and acidic residues" evidence="2">
    <location>
        <begin position="2258"/>
        <end position="2273"/>
    </location>
</feature>
<dbReference type="Gene3D" id="1.10.287.1490">
    <property type="match status" value="2"/>
</dbReference>
<feature type="coiled-coil region" evidence="1">
    <location>
        <begin position="1952"/>
        <end position="2036"/>
    </location>
</feature>
<feature type="compositionally biased region" description="Basic residues" evidence="2">
    <location>
        <begin position="2095"/>
        <end position="2104"/>
    </location>
</feature>
<dbReference type="FunCoup" id="A0A7E5VTP2">
    <property type="interactions" value="119"/>
</dbReference>
<dbReference type="OrthoDB" id="10036174at2759"/>
<accession>A0A7E5VTP2</accession>
<evidence type="ECO:0000313" key="3">
    <source>
        <dbReference type="Proteomes" id="UP000322000"/>
    </source>
</evidence>
<keyword evidence="3" id="KW-1185">Reference proteome</keyword>
<organism evidence="3 4">
    <name type="scientific">Trichoplusia ni</name>
    <name type="common">Cabbage looper</name>
    <dbReference type="NCBI Taxonomy" id="7111"/>
    <lineage>
        <taxon>Eukaryota</taxon>
        <taxon>Metazoa</taxon>
        <taxon>Ecdysozoa</taxon>
        <taxon>Arthropoda</taxon>
        <taxon>Hexapoda</taxon>
        <taxon>Insecta</taxon>
        <taxon>Pterygota</taxon>
        <taxon>Neoptera</taxon>
        <taxon>Endopterygota</taxon>
        <taxon>Lepidoptera</taxon>
        <taxon>Glossata</taxon>
        <taxon>Ditrysia</taxon>
        <taxon>Noctuoidea</taxon>
        <taxon>Noctuidae</taxon>
        <taxon>Plusiinae</taxon>
        <taxon>Trichoplusia</taxon>
    </lineage>
</organism>
<evidence type="ECO:0000313" key="4">
    <source>
        <dbReference type="RefSeq" id="XP_026731684.1"/>
    </source>
</evidence>
<feature type="compositionally biased region" description="Basic and acidic residues" evidence="2">
    <location>
        <begin position="198"/>
        <end position="246"/>
    </location>
</feature>
<feature type="compositionally biased region" description="Polar residues" evidence="2">
    <location>
        <begin position="100"/>
        <end position="127"/>
    </location>
</feature>